<gene>
    <name evidence="1" type="ORF">HEB29_000487</name>
</gene>
<protein>
    <submittedName>
        <fullName evidence="1">Uncharacterized protein</fullName>
    </submittedName>
</protein>
<sequence>MSIEIDDTEGRRIPVEVVPGALRVGVRFAARPEGLSWSCTPAAARELAAALVRAAEDAERLSSADPVTVAAHELRRGDVRDGDRLMTVDHVRNDGASAHVTWRSGAGRSWTQAYAADAAITLRYRRRSED</sequence>
<dbReference type="AlphaFoldDB" id="A0A7Y9KS58"/>
<organism evidence="1 2">
    <name type="scientific">Streptomyces fulvorobeus</name>
    <dbReference type="NCBI Taxonomy" id="284028"/>
    <lineage>
        <taxon>Bacteria</taxon>
        <taxon>Bacillati</taxon>
        <taxon>Actinomycetota</taxon>
        <taxon>Actinomycetes</taxon>
        <taxon>Kitasatosporales</taxon>
        <taxon>Streptomycetaceae</taxon>
        <taxon>Streptomyces</taxon>
    </lineage>
</organism>
<proteinExistence type="predicted"/>
<dbReference type="EMBL" id="JACCCF010000001">
    <property type="protein sequence ID" value="NYE39476.1"/>
    <property type="molecule type" value="Genomic_DNA"/>
</dbReference>
<reference evidence="1 2" key="1">
    <citation type="submission" date="2020-07" db="EMBL/GenBank/DDBJ databases">
        <title>Sequencing the genomes of 1000 actinobacteria strains.</title>
        <authorList>
            <person name="Klenk H.-P."/>
        </authorList>
    </citation>
    <scope>NUCLEOTIDE SEQUENCE [LARGE SCALE GENOMIC DNA]</scope>
    <source>
        <strain evidence="1 2">DSM 41455</strain>
    </source>
</reference>
<name>A0A7Y9KS58_9ACTN</name>
<dbReference type="RefSeq" id="WP_179763893.1">
    <property type="nucleotide sequence ID" value="NZ_BAAAUE010000019.1"/>
</dbReference>
<dbReference type="Proteomes" id="UP000530403">
    <property type="component" value="Unassembled WGS sequence"/>
</dbReference>
<accession>A0A7Y9KS58</accession>
<comment type="caution">
    <text evidence="1">The sequence shown here is derived from an EMBL/GenBank/DDBJ whole genome shotgun (WGS) entry which is preliminary data.</text>
</comment>
<evidence type="ECO:0000313" key="2">
    <source>
        <dbReference type="Proteomes" id="UP000530403"/>
    </source>
</evidence>
<evidence type="ECO:0000313" key="1">
    <source>
        <dbReference type="EMBL" id="NYE39476.1"/>
    </source>
</evidence>